<evidence type="ECO:0000259" key="1">
    <source>
        <dbReference type="Pfam" id="PF09343"/>
    </source>
</evidence>
<dbReference type="NCBIfam" id="TIGR02217">
    <property type="entry name" value="chp_TIGR02217"/>
    <property type="match status" value="1"/>
</dbReference>
<dbReference type="RefSeq" id="WP_377068715.1">
    <property type="nucleotide sequence ID" value="NZ_JBHMEC010000011.1"/>
</dbReference>
<gene>
    <name evidence="2" type="ORF">ACFFU4_07670</name>
</gene>
<name>A0ABV5HZE9_9RHOB</name>
<protein>
    <submittedName>
        <fullName evidence="2">TIGR02217 family protein</fullName>
    </submittedName>
</protein>
<proteinExistence type="predicted"/>
<dbReference type="Pfam" id="PF09343">
    <property type="entry name" value="DUF2460"/>
    <property type="match status" value="1"/>
</dbReference>
<sequence length="210" mass="23104">MGFHEVRFPASLSFGSVGGPERLTEIVTLASGFEARNTPWAQARRRYDAGVALRSLDDIEALIAFFEARQGQLCGFRWKDWSDFRSGRAGAAPAFDDQRIGVGDDARVAFQLFKTYRSGAQEAVRPVIKPVRGSVRMGLGGVEMREGVHYEVDDSTGIVTFSEPPNRDVAVTAGYEFDVPVRFDTDRIQVSLASFQAGEVPSVPVVEIRI</sequence>
<dbReference type="InterPro" id="IPR011740">
    <property type="entry name" value="DUF2460"/>
</dbReference>
<organism evidence="2 3">
    <name type="scientific">Roseovarius ramblicola</name>
    <dbReference type="NCBI Taxonomy" id="2022336"/>
    <lineage>
        <taxon>Bacteria</taxon>
        <taxon>Pseudomonadati</taxon>
        <taxon>Pseudomonadota</taxon>
        <taxon>Alphaproteobacteria</taxon>
        <taxon>Rhodobacterales</taxon>
        <taxon>Roseobacteraceae</taxon>
        <taxon>Roseovarius</taxon>
    </lineage>
</organism>
<accession>A0ABV5HZE9</accession>
<dbReference type="EMBL" id="JBHMEC010000011">
    <property type="protein sequence ID" value="MFB9149623.1"/>
    <property type="molecule type" value="Genomic_DNA"/>
</dbReference>
<dbReference type="Proteomes" id="UP001589670">
    <property type="component" value="Unassembled WGS sequence"/>
</dbReference>
<keyword evidence="3" id="KW-1185">Reference proteome</keyword>
<evidence type="ECO:0000313" key="3">
    <source>
        <dbReference type="Proteomes" id="UP001589670"/>
    </source>
</evidence>
<feature type="domain" description="DUF2460" evidence="1">
    <location>
        <begin position="4"/>
        <end position="209"/>
    </location>
</feature>
<evidence type="ECO:0000313" key="2">
    <source>
        <dbReference type="EMBL" id="MFB9149623.1"/>
    </source>
</evidence>
<reference evidence="2 3" key="1">
    <citation type="submission" date="2024-09" db="EMBL/GenBank/DDBJ databases">
        <authorList>
            <person name="Sun Q."/>
            <person name="Mori K."/>
        </authorList>
    </citation>
    <scope>NUCLEOTIDE SEQUENCE [LARGE SCALE GENOMIC DNA]</scope>
    <source>
        <strain evidence="2 3">CECT 9424</strain>
    </source>
</reference>
<comment type="caution">
    <text evidence="2">The sequence shown here is derived from an EMBL/GenBank/DDBJ whole genome shotgun (WGS) entry which is preliminary data.</text>
</comment>